<evidence type="ECO:0000313" key="8">
    <source>
        <dbReference type="EMBL" id="NRN68707.1"/>
    </source>
</evidence>
<evidence type="ECO:0000256" key="5">
    <source>
        <dbReference type="ARBA" id="ARBA00023136"/>
    </source>
</evidence>
<comment type="subcellular location">
    <subcellularLocation>
        <location evidence="1">Cell membrane</location>
        <topology evidence="1">Multi-pass membrane protein</topology>
    </subcellularLocation>
</comment>
<dbReference type="SUPFAM" id="SSF82866">
    <property type="entry name" value="Multidrug efflux transporter AcrB transmembrane domain"/>
    <property type="match status" value="2"/>
</dbReference>
<feature type="transmembrane region" description="Helical" evidence="6">
    <location>
        <begin position="177"/>
        <end position="196"/>
    </location>
</feature>
<dbReference type="EMBL" id="JAAATY010000021">
    <property type="protein sequence ID" value="NRN68707.1"/>
    <property type="molecule type" value="Genomic_DNA"/>
</dbReference>
<reference evidence="8 9" key="1">
    <citation type="submission" date="2020-01" db="EMBL/GenBank/DDBJ databases">
        <title>Kibdelosporangium persica a novel Actinomycetes from a hot desert in Iran.</title>
        <authorList>
            <person name="Safaei N."/>
            <person name="Zaburannyi N."/>
            <person name="Mueller R."/>
            <person name="Wink J."/>
        </authorList>
    </citation>
    <scope>NUCLEOTIDE SEQUENCE [LARGE SCALE GENOMIC DNA]</scope>
    <source>
        <strain evidence="8 9">4NS15</strain>
    </source>
</reference>
<dbReference type="Proteomes" id="UP000763557">
    <property type="component" value="Unassembled WGS sequence"/>
</dbReference>
<dbReference type="RefSeq" id="WP_173138117.1">
    <property type="nucleotide sequence ID" value="NZ_CBCSGW010000006.1"/>
</dbReference>
<feature type="transmembrane region" description="Helical" evidence="6">
    <location>
        <begin position="264"/>
        <end position="291"/>
    </location>
</feature>
<comment type="caution">
    <text evidence="8">The sequence shown here is derived from an EMBL/GenBank/DDBJ whole genome shotgun (WGS) entry which is preliminary data.</text>
</comment>
<feature type="transmembrane region" description="Helical" evidence="6">
    <location>
        <begin position="617"/>
        <end position="639"/>
    </location>
</feature>
<feature type="transmembrane region" description="Helical" evidence="6">
    <location>
        <begin position="506"/>
        <end position="527"/>
    </location>
</feature>
<dbReference type="InterPro" id="IPR050545">
    <property type="entry name" value="Mycobact_MmpL"/>
</dbReference>
<evidence type="ECO:0000256" key="6">
    <source>
        <dbReference type="SAM" id="Phobius"/>
    </source>
</evidence>
<organism evidence="8 9">
    <name type="scientific">Kibdelosporangium persicum</name>
    <dbReference type="NCBI Taxonomy" id="2698649"/>
    <lineage>
        <taxon>Bacteria</taxon>
        <taxon>Bacillati</taxon>
        <taxon>Actinomycetota</taxon>
        <taxon>Actinomycetes</taxon>
        <taxon>Pseudonocardiales</taxon>
        <taxon>Pseudonocardiaceae</taxon>
        <taxon>Kibdelosporangium</taxon>
    </lineage>
</organism>
<evidence type="ECO:0000256" key="3">
    <source>
        <dbReference type="ARBA" id="ARBA00022692"/>
    </source>
</evidence>
<feature type="transmembrane region" description="Helical" evidence="6">
    <location>
        <begin position="203"/>
        <end position="226"/>
    </location>
</feature>
<dbReference type="PANTHER" id="PTHR33406:SF13">
    <property type="entry name" value="MEMBRANE PROTEIN YDFJ"/>
    <property type="match status" value="1"/>
</dbReference>
<name>A0ABX2FBN8_9PSEU</name>
<keyword evidence="4 6" id="KW-1133">Transmembrane helix</keyword>
<feature type="domain" description="Membrane transport protein MMPL" evidence="7">
    <location>
        <begin position="444"/>
        <end position="658"/>
    </location>
</feature>
<dbReference type="PANTHER" id="PTHR33406">
    <property type="entry name" value="MEMBRANE PROTEIN MJ1562-RELATED"/>
    <property type="match status" value="1"/>
</dbReference>
<proteinExistence type="predicted"/>
<feature type="transmembrane region" description="Helical" evidence="6">
    <location>
        <begin position="344"/>
        <end position="364"/>
    </location>
</feature>
<keyword evidence="3 6" id="KW-0812">Transmembrane</keyword>
<feature type="transmembrane region" description="Helical" evidence="6">
    <location>
        <begin position="477"/>
        <end position="494"/>
    </location>
</feature>
<evidence type="ECO:0000256" key="1">
    <source>
        <dbReference type="ARBA" id="ARBA00004651"/>
    </source>
</evidence>
<feature type="transmembrane region" description="Helical" evidence="6">
    <location>
        <begin position="232"/>
        <end position="252"/>
    </location>
</feature>
<feature type="domain" description="Membrane transport protein MMPL" evidence="7">
    <location>
        <begin position="149"/>
        <end position="322"/>
    </location>
</feature>
<protein>
    <submittedName>
        <fullName evidence="8">MMPL family transporter</fullName>
    </submittedName>
</protein>
<dbReference type="Pfam" id="PF03176">
    <property type="entry name" value="MMPL"/>
    <property type="match status" value="2"/>
</dbReference>
<feature type="transmembrane region" description="Helical" evidence="6">
    <location>
        <begin position="297"/>
        <end position="320"/>
    </location>
</feature>
<keyword evidence="2" id="KW-1003">Cell membrane</keyword>
<sequence>MEKLSRYVVAHKRLVGWLTVFVVLLGGGALALVLPNVSERNAYPGLPGYEANQKIMETYGTGGYERPFIPVITLPAGASAQDAGPAFDALEHQIKARVASYANTGDERFVNGRTTFGLVFGGPVEQGGIPGSALGEGAELDTTIGEIMRPLLPPGSTLRVTGLDTLATGADTGGLNVPVKLGITIGAAIVILVWVFRSALAFVPLLTALIALPASFVGLLLASLVIEIHETTLTMIPLFGLGIAIDYALILVTRWREEGCVHRAMATAGHAIVFSSAAVAIGLLAMIVLPIPIMRSLGVGGMIVTATSALVSLTVLPLLLRKAKPERESTAWAKWARLIVGHKWLAAGVSAGILMALSVAAFGINLNVPTTDTLARSGEGRDGLAALTQAGIPSGVLTSFDVYTGEANVEETVRSLPGVYAVAAPWDGLITVLPFDEGGAEAGKDTVHRVREAVPDGVLVGGNVTQQMDYVDVTYQAFPWMLGLIALITFVMLARAFRSIVLPLKAIVMNLLSLGAVLGATVVLWQWGWGTEVLLGIQPDGAIGTFVPVTVFAFLYGLSMDYEVFILARMREEYDRTGSTREAVVRGISRTGRLVTCAALILFFSFASMAGGGELDVAIFASAVGLGILIDATLIRAVLVPAVVAMMGRWNWWLPRWAATVLRIRSAPTSPATCPS</sequence>
<evidence type="ECO:0000259" key="7">
    <source>
        <dbReference type="Pfam" id="PF03176"/>
    </source>
</evidence>
<gene>
    <name evidence="8" type="ORF">GC106_59530</name>
</gene>
<evidence type="ECO:0000256" key="2">
    <source>
        <dbReference type="ARBA" id="ARBA00022475"/>
    </source>
</evidence>
<accession>A0ABX2FBN8</accession>
<dbReference type="Gene3D" id="1.20.1640.10">
    <property type="entry name" value="Multidrug efflux transporter AcrB transmembrane domain"/>
    <property type="match status" value="2"/>
</dbReference>
<dbReference type="InterPro" id="IPR004869">
    <property type="entry name" value="MMPL_dom"/>
</dbReference>
<feature type="transmembrane region" description="Helical" evidence="6">
    <location>
        <begin position="591"/>
        <end position="611"/>
    </location>
</feature>
<feature type="transmembrane region" description="Helical" evidence="6">
    <location>
        <begin position="547"/>
        <end position="570"/>
    </location>
</feature>
<evidence type="ECO:0000313" key="9">
    <source>
        <dbReference type="Proteomes" id="UP000763557"/>
    </source>
</evidence>
<evidence type="ECO:0000256" key="4">
    <source>
        <dbReference type="ARBA" id="ARBA00022989"/>
    </source>
</evidence>
<keyword evidence="5 6" id="KW-0472">Membrane</keyword>
<keyword evidence="9" id="KW-1185">Reference proteome</keyword>